<name>A0A367RKM1_NOSPU</name>
<proteinExistence type="predicted"/>
<protein>
    <submittedName>
        <fullName evidence="1">4-oxalocrotonate tautomerase</fullName>
    </submittedName>
</protein>
<dbReference type="InterPro" id="IPR014347">
    <property type="entry name" value="Tautomerase/MIF_sf"/>
</dbReference>
<dbReference type="SUPFAM" id="SSF55331">
    <property type="entry name" value="Tautomerase/MIF"/>
    <property type="match status" value="1"/>
</dbReference>
<sequence length="129" mass="14870">MVQIKIYGTASFIRHSRSAISDTIHSCVVEALAYPQDKRTHRFFPLEPDDFIYPVERSEKYIIIEISMFEGRTIETKKKLIRLLFSSLSEQVAIAPIDIEITITETPKHNWGIRGTTGDELNLNYQVQV</sequence>
<dbReference type="Gene3D" id="3.30.429.10">
    <property type="entry name" value="Macrophage Migration Inhibitory Factor"/>
    <property type="match status" value="1"/>
</dbReference>
<accession>A0A367RKM1</accession>
<comment type="caution">
    <text evidence="1">The sequence shown here is derived from an EMBL/GenBank/DDBJ whole genome shotgun (WGS) entry which is preliminary data.</text>
</comment>
<organism evidence="1 2">
    <name type="scientific">Nostoc punctiforme NIES-2108</name>
    <dbReference type="NCBI Taxonomy" id="1356359"/>
    <lineage>
        <taxon>Bacteria</taxon>
        <taxon>Bacillati</taxon>
        <taxon>Cyanobacteriota</taxon>
        <taxon>Cyanophyceae</taxon>
        <taxon>Nostocales</taxon>
        <taxon>Nostocaceae</taxon>
        <taxon>Nostoc</taxon>
    </lineage>
</organism>
<evidence type="ECO:0000313" key="1">
    <source>
        <dbReference type="EMBL" id="RCJ37107.1"/>
    </source>
</evidence>
<dbReference type="EMBL" id="LXQE01000146">
    <property type="protein sequence ID" value="RCJ37107.1"/>
    <property type="molecule type" value="Genomic_DNA"/>
</dbReference>
<gene>
    <name evidence="1" type="ORF">A6769_13470</name>
</gene>
<dbReference type="PANTHER" id="PTHR38460">
    <property type="entry name" value="TAUTOMERASE YOLI-RELATED"/>
    <property type="match status" value="1"/>
</dbReference>
<dbReference type="InterPro" id="IPR037479">
    <property type="entry name" value="Tauto_MSAD"/>
</dbReference>
<dbReference type="Pfam" id="PF14552">
    <property type="entry name" value="Tautomerase_2"/>
    <property type="match status" value="1"/>
</dbReference>
<dbReference type="Proteomes" id="UP000252085">
    <property type="component" value="Unassembled WGS sequence"/>
</dbReference>
<dbReference type="PANTHER" id="PTHR38460:SF1">
    <property type="entry name" value="TAUTOMERASE YOLI-RELATED"/>
    <property type="match status" value="1"/>
</dbReference>
<dbReference type="AlphaFoldDB" id="A0A367RKM1"/>
<reference evidence="1 2" key="1">
    <citation type="submission" date="2016-04" db="EMBL/GenBank/DDBJ databases">
        <authorList>
            <person name="Evans L.H."/>
            <person name="Alamgir A."/>
            <person name="Owens N."/>
            <person name="Weber N.D."/>
            <person name="Virtaneva K."/>
            <person name="Barbian K."/>
            <person name="Babar A."/>
            <person name="Rosenke K."/>
        </authorList>
    </citation>
    <scope>NUCLEOTIDE SEQUENCE [LARGE SCALE GENOMIC DNA]</scope>
    <source>
        <strain evidence="1">NIES-2108</strain>
    </source>
</reference>
<evidence type="ECO:0000313" key="2">
    <source>
        <dbReference type="Proteomes" id="UP000252085"/>
    </source>
</evidence>